<accession>A0A844HT50</accession>
<dbReference type="Gene3D" id="3.30.530.20">
    <property type="match status" value="1"/>
</dbReference>
<sequence>MKDLELADRFGTLVNPTTLVIRRWLPGPIERIWSYLTDSDKRRKWLASGDMELTPGSPLELVWRNDDLSRPGDPRPDNFPAEHRLQSRVIAADPPHRLVIGWGEGDVTFELQPKDGRVLLTLTHTGLTERSTKVGVSAGWHVHLDLLVAEASGDTASSFWKDWTVLRQTYDERIPQ</sequence>
<evidence type="ECO:0000259" key="2">
    <source>
        <dbReference type="Pfam" id="PF08327"/>
    </source>
</evidence>
<evidence type="ECO:0000313" key="3">
    <source>
        <dbReference type="EMBL" id="MTH60771.1"/>
    </source>
</evidence>
<dbReference type="Pfam" id="PF08327">
    <property type="entry name" value="AHSA1"/>
    <property type="match status" value="1"/>
</dbReference>
<dbReference type="InterPro" id="IPR023393">
    <property type="entry name" value="START-like_dom_sf"/>
</dbReference>
<evidence type="ECO:0000313" key="4">
    <source>
        <dbReference type="Proteomes" id="UP000449846"/>
    </source>
</evidence>
<dbReference type="Proteomes" id="UP000449846">
    <property type="component" value="Unassembled WGS sequence"/>
</dbReference>
<protein>
    <submittedName>
        <fullName evidence="3">ATPase</fullName>
    </submittedName>
</protein>
<comment type="similarity">
    <text evidence="1">Belongs to the AHA1 family.</text>
</comment>
<name>A0A844HT50_9RHOB</name>
<dbReference type="RefSeq" id="WP_155040713.1">
    <property type="nucleotide sequence ID" value="NZ_JBHGCD010000017.1"/>
</dbReference>
<dbReference type="AlphaFoldDB" id="A0A844HT50"/>
<proteinExistence type="inferred from homology"/>
<evidence type="ECO:0000256" key="1">
    <source>
        <dbReference type="ARBA" id="ARBA00006817"/>
    </source>
</evidence>
<organism evidence="3 4">
    <name type="scientific">Paracoccus litorisediminis</name>
    <dbReference type="NCBI Taxonomy" id="2006130"/>
    <lineage>
        <taxon>Bacteria</taxon>
        <taxon>Pseudomonadati</taxon>
        <taxon>Pseudomonadota</taxon>
        <taxon>Alphaproteobacteria</taxon>
        <taxon>Rhodobacterales</taxon>
        <taxon>Paracoccaceae</taxon>
        <taxon>Paracoccus</taxon>
    </lineage>
</organism>
<keyword evidence="4" id="KW-1185">Reference proteome</keyword>
<dbReference type="EMBL" id="WMIG01000010">
    <property type="protein sequence ID" value="MTH60771.1"/>
    <property type="molecule type" value="Genomic_DNA"/>
</dbReference>
<dbReference type="InterPro" id="IPR013538">
    <property type="entry name" value="ASHA1/2-like_C"/>
</dbReference>
<feature type="domain" description="Activator of Hsp90 ATPase homologue 1/2-like C-terminal" evidence="2">
    <location>
        <begin position="28"/>
        <end position="149"/>
    </location>
</feature>
<comment type="caution">
    <text evidence="3">The sequence shown here is derived from an EMBL/GenBank/DDBJ whole genome shotgun (WGS) entry which is preliminary data.</text>
</comment>
<dbReference type="SUPFAM" id="SSF55961">
    <property type="entry name" value="Bet v1-like"/>
    <property type="match status" value="1"/>
</dbReference>
<dbReference type="CDD" id="cd08899">
    <property type="entry name" value="SRPBCC_CalC_Aha1-like_6"/>
    <property type="match status" value="1"/>
</dbReference>
<dbReference type="OrthoDB" id="9800600at2"/>
<reference evidence="3 4" key="1">
    <citation type="submission" date="2019-11" db="EMBL/GenBank/DDBJ databases">
        <authorList>
            <person name="Dong K."/>
        </authorList>
    </citation>
    <scope>NUCLEOTIDE SEQUENCE [LARGE SCALE GENOMIC DNA]</scope>
    <source>
        <strain evidence="3 4">NBRC 112902</strain>
    </source>
</reference>
<gene>
    <name evidence="3" type="ORF">GL300_16270</name>
</gene>